<dbReference type="PROSITE" id="PS50081">
    <property type="entry name" value="ZF_DAG_PE_2"/>
    <property type="match status" value="1"/>
</dbReference>
<dbReference type="GO" id="GO:0005739">
    <property type="term" value="C:mitochondrion"/>
    <property type="evidence" value="ECO:0007669"/>
    <property type="project" value="GOC"/>
</dbReference>
<dbReference type="Pfam" id="PF04870">
    <property type="entry name" value="Moulting_cycle"/>
    <property type="match status" value="1"/>
</dbReference>
<dbReference type="GO" id="GO:0044233">
    <property type="term" value="C:mitochondria-associated endoplasmic reticulum membrane contact site"/>
    <property type="evidence" value="ECO:0007669"/>
    <property type="project" value="InterPro"/>
</dbReference>
<dbReference type="GeneID" id="9798619"/>
<evidence type="ECO:0000256" key="2">
    <source>
        <dbReference type="ARBA" id="ARBA00022833"/>
    </source>
</evidence>
<dbReference type="Proteomes" id="UP000483820">
    <property type="component" value="Chromosome IV"/>
</dbReference>
<dbReference type="EMBL" id="WUAV01000004">
    <property type="protein sequence ID" value="KAF1756912.1"/>
    <property type="molecule type" value="Genomic_DNA"/>
</dbReference>
<accession>A0A6A5GRB2</accession>
<feature type="compositionally biased region" description="Polar residues" evidence="3">
    <location>
        <begin position="963"/>
        <end position="991"/>
    </location>
</feature>
<feature type="region of interest" description="Disordered" evidence="3">
    <location>
        <begin position="853"/>
        <end position="911"/>
    </location>
</feature>
<dbReference type="InterPro" id="IPR006954">
    <property type="entry name" value="Mlt-10-like"/>
</dbReference>
<organism evidence="5 6">
    <name type="scientific">Caenorhabditis remanei</name>
    <name type="common">Caenorhabditis vulgaris</name>
    <dbReference type="NCBI Taxonomy" id="31234"/>
    <lineage>
        <taxon>Eukaryota</taxon>
        <taxon>Metazoa</taxon>
        <taxon>Ecdysozoa</taxon>
        <taxon>Nematoda</taxon>
        <taxon>Chromadorea</taxon>
        <taxon>Rhabditida</taxon>
        <taxon>Rhabditina</taxon>
        <taxon>Rhabditomorpha</taxon>
        <taxon>Rhabditoidea</taxon>
        <taxon>Rhabditidae</taxon>
        <taxon>Peloderinae</taxon>
        <taxon>Caenorhabditis</taxon>
    </lineage>
</organism>
<gene>
    <name evidence="5" type="ORF">GCK72_013366</name>
</gene>
<dbReference type="RefSeq" id="XP_053584587.1">
    <property type="nucleotide sequence ID" value="XM_053729815.1"/>
</dbReference>
<sequence>MLPFDNVNCVQSASKLAAMDKMKMEAKEVDKLQQLHYGWYIQAVSSLLGSVGKQMYMQMKKPQRRAFVACLDSIPKEYDVKAGAKCLVNAFDGKLEDIYGKAALDKKLDFIDKQATVPMGKLDIKKLKRRKIQKRIVQKQLKKRVRTVILNNILSLYRNKEAADEAKRVDSLDGVFYKPKNYAKMPDLHENNKSPIQEFTKMIREFAHVKPTRNMTSSYTNLKKLQDAVFGAREKNRFKNRMLDMVIGKNHPLRQTKSFSDRVRDITPDGMIDETVFGLVDAVHKHTKDSNANFLSPRFMPIMPEKLNTKRRLLSPDMFPLYRDESDNSILPIPNVLEKAGLKDKDRENVLELVMDITGVNNVVDDALNLVKGLRKSGLDKDLVDMTSIIDQAYTSLSSSLTRPQNLDFVNKKFSFMNKEQMQSLYGETGIYNTSVSDLPFDIHEVDSLTTEQKEESIRMTIRELAKGNGAQGFGKSGRRVKRQTISLLNGLYQIVFLNPTVFSPQAFAPTINKLSVLGPLVLSPQLFCPSVLSPLLMSLPVISPQVGNPLIFSPYVLGPNVLSAAVFNAYVFSPYVLSPNVVNPYVMSPLVLSPFVLCPDVVSPTVLSGVVLSPSVLSPSIFTDSALAANVLSPTKEIHLIHLIPDAHKFEKSPIVSVQRAESARVPQLLISQPSFDLRRTQSESHLDAKVIDAVLSSSADFGMENCVEDEIKMLLVGDLNRSASAGHNLDPQLLGVVRKEDKDKTLTQADAAKGLALIATQTGSVASLASMVSNRTDTGTEDCGDDEETHLDRKRSASTRKAKIQATFAAGKKKVLDLMPQNRKLTDASAVDFNGESIEIGADAGSLYDTDREHSIGRSPMAVVGKRKESPSEDKKEKKRLKKKLSESPKGRRSNGSGQKDQSPMTTIKARTTKSVQFQKDVMWGQSLHFELDTPAETTTRSTIRYLNVTVHAREVKTAGTPNTSASILPNVTPSTPDSVASSSTNTENSAPMSPMKSPESKPILLGSVSLFVPQLIDDCRLTLSNCHREVFQLKQPNTSATPPPPTATDDPYVSLLPIKKHVFILFRLINGFPSDKAINSGDDSEDELHRIQHANEAASPARPFSPPALAPANHDWKLWVGRNATTCAMCRGKIWLRNASTCSRCLVICHNKCVVKANNGGIACSPQQLSPPTHLPLPDDSQFEEISASELDGVVTASTPDHPHEEKHALLVQSPSTSSSNVTGPLDTPETTKRARFRKVTEKFSNWRKGGKKTEGTPGRRDTVDTESSSTDCNSMLNQDIVDRDSPMASIQNVLADVLLELDGSPFISGLYFQPGNAYNEQTIRNAKRLGREIFSELPSEERVEKINAQIDRIQTAIRETKDDRLSVMQSGGESSSKFQGLDERLQALAVLMLHYCSALQDCQSGRSTPNPPTEEDAQKEMNEETQFVTADHEEDEESVMDEDTVVGDAPFQSEPSSSTPLERPTQLDPNSDAVSV</sequence>
<evidence type="ECO:0000259" key="4">
    <source>
        <dbReference type="PROSITE" id="PS50081"/>
    </source>
</evidence>
<keyword evidence="2" id="KW-0862">Zinc</keyword>
<dbReference type="PANTHER" id="PTHR21519">
    <property type="entry name" value="PDZ DOMAIN-CONTAINING PROTEIN 8"/>
    <property type="match status" value="1"/>
</dbReference>
<feature type="compositionally biased region" description="Basic and acidic residues" evidence="3">
    <location>
        <begin position="868"/>
        <end position="878"/>
    </location>
</feature>
<dbReference type="SUPFAM" id="SSF57889">
    <property type="entry name" value="Cysteine-rich domain"/>
    <property type="match status" value="1"/>
</dbReference>
<protein>
    <recommendedName>
        <fullName evidence="4">Phorbol-ester/DAG-type domain-containing protein</fullName>
    </recommendedName>
</protein>
<dbReference type="GO" id="GO:0051560">
    <property type="term" value="P:mitochondrial calcium ion homeostasis"/>
    <property type="evidence" value="ECO:0007669"/>
    <property type="project" value="InterPro"/>
</dbReference>
<dbReference type="InterPro" id="IPR046349">
    <property type="entry name" value="C1-like_sf"/>
</dbReference>
<evidence type="ECO:0000256" key="1">
    <source>
        <dbReference type="ARBA" id="ARBA00022723"/>
    </source>
</evidence>
<feature type="compositionally biased region" description="Polar residues" evidence="3">
    <location>
        <begin position="1471"/>
        <end position="1480"/>
    </location>
</feature>
<keyword evidence="1" id="KW-0479">Metal-binding</keyword>
<feature type="domain" description="Phorbol-ester/DAG-type" evidence="4">
    <location>
        <begin position="1116"/>
        <end position="1167"/>
    </location>
</feature>
<dbReference type="Gene3D" id="3.30.60.20">
    <property type="match status" value="1"/>
</dbReference>
<feature type="region of interest" description="Disordered" evidence="3">
    <location>
        <begin position="1249"/>
        <end position="1275"/>
    </location>
</feature>
<feature type="compositionally biased region" description="Acidic residues" evidence="3">
    <location>
        <begin position="1436"/>
        <end position="1449"/>
    </location>
</feature>
<feature type="compositionally biased region" description="Polar residues" evidence="3">
    <location>
        <begin position="896"/>
        <end position="911"/>
    </location>
</feature>
<reference evidence="5 6" key="1">
    <citation type="submission" date="2019-12" db="EMBL/GenBank/DDBJ databases">
        <title>Chromosome-level assembly of the Caenorhabditis remanei genome.</title>
        <authorList>
            <person name="Teterina A.A."/>
            <person name="Willis J.H."/>
            <person name="Phillips P.C."/>
        </authorList>
    </citation>
    <scope>NUCLEOTIDE SEQUENCE [LARGE SCALE GENOMIC DNA]</scope>
    <source>
        <strain evidence="5 6">PX506</strain>
        <tissue evidence="5">Whole organism</tissue>
    </source>
</reference>
<dbReference type="PANTHER" id="PTHR21519:SF1">
    <property type="entry name" value="PDZ DOMAIN-CONTAINING PROTEIN 8"/>
    <property type="match status" value="1"/>
</dbReference>
<feature type="compositionally biased region" description="Acidic residues" evidence="3">
    <location>
        <begin position="781"/>
        <end position="791"/>
    </location>
</feature>
<feature type="region of interest" description="Disordered" evidence="3">
    <location>
        <begin position="1405"/>
        <end position="1480"/>
    </location>
</feature>
<dbReference type="InterPro" id="IPR002219">
    <property type="entry name" value="PKC_DAG/PE"/>
</dbReference>
<feature type="compositionally biased region" description="Low complexity" evidence="3">
    <location>
        <begin position="992"/>
        <end position="1002"/>
    </location>
</feature>
<evidence type="ECO:0000313" key="5">
    <source>
        <dbReference type="EMBL" id="KAF1756912.1"/>
    </source>
</evidence>
<dbReference type="KEGG" id="crq:GCK72_013366"/>
<dbReference type="InterPro" id="IPR039275">
    <property type="entry name" value="PDZD8"/>
</dbReference>
<proteinExistence type="predicted"/>
<feature type="region of interest" description="Disordered" evidence="3">
    <location>
        <begin position="776"/>
        <end position="802"/>
    </location>
</feature>
<name>A0A6A5GRB2_CAERE</name>
<feature type="compositionally biased region" description="Basic and acidic residues" evidence="3">
    <location>
        <begin position="1255"/>
        <end position="1267"/>
    </location>
</feature>
<comment type="caution">
    <text evidence="5">The sequence shown here is derived from an EMBL/GenBank/DDBJ whole genome shotgun (WGS) entry which is preliminary data.</text>
</comment>
<dbReference type="SMART" id="SM00109">
    <property type="entry name" value="C1"/>
    <property type="match status" value="1"/>
</dbReference>
<evidence type="ECO:0000256" key="3">
    <source>
        <dbReference type="SAM" id="MobiDB-lite"/>
    </source>
</evidence>
<dbReference type="GO" id="GO:1990456">
    <property type="term" value="P:mitochondrion-endoplasmic reticulum membrane tethering"/>
    <property type="evidence" value="ECO:0007669"/>
    <property type="project" value="InterPro"/>
</dbReference>
<dbReference type="GO" id="GO:0046872">
    <property type="term" value="F:metal ion binding"/>
    <property type="evidence" value="ECO:0007669"/>
    <property type="project" value="UniProtKB-KW"/>
</dbReference>
<dbReference type="CTD" id="9798619"/>
<evidence type="ECO:0000313" key="6">
    <source>
        <dbReference type="Proteomes" id="UP000483820"/>
    </source>
</evidence>
<feature type="region of interest" description="Disordered" evidence="3">
    <location>
        <begin position="963"/>
        <end position="1002"/>
    </location>
</feature>